<feature type="compositionally biased region" description="Polar residues" evidence="1">
    <location>
        <begin position="129"/>
        <end position="138"/>
    </location>
</feature>
<keyword evidence="4" id="KW-1185">Reference proteome</keyword>
<dbReference type="OrthoDB" id="18440at2759"/>
<dbReference type="GeneID" id="6007721"/>
<feature type="compositionally biased region" description="Basic residues" evidence="1">
    <location>
        <begin position="312"/>
        <end position="325"/>
    </location>
</feature>
<evidence type="ECO:0000256" key="1">
    <source>
        <dbReference type="SAM" id="MobiDB-lite"/>
    </source>
</evidence>
<dbReference type="OMA" id="QCHIPAP"/>
<feature type="region of interest" description="Disordered" evidence="1">
    <location>
        <begin position="115"/>
        <end position="222"/>
    </location>
</feature>
<protein>
    <recommendedName>
        <fullName evidence="2">C2H2-type domain-containing protein</fullName>
    </recommendedName>
</protein>
<dbReference type="VEuPathDB" id="FungiDB:CC1G_00804"/>
<dbReference type="Proteomes" id="UP000001861">
    <property type="component" value="Unassembled WGS sequence"/>
</dbReference>
<feature type="region of interest" description="Disordered" evidence="1">
    <location>
        <begin position="247"/>
        <end position="325"/>
    </location>
</feature>
<dbReference type="PROSITE" id="PS00028">
    <property type="entry name" value="ZINC_FINGER_C2H2_1"/>
    <property type="match status" value="1"/>
</dbReference>
<reference evidence="3 4" key="1">
    <citation type="journal article" date="2010" name="Proc. Natl. Acad. Sci. U.S.A.">
        <title>Insights into evolution of multicellular fungi from the assembled chromosomes of the mushroom Coprinopsis cinerea (Coprinus cinereus).</title>
        <authorList>
            <person name="Stajich J.E."/>
            <person name="Wilke S.K."/>
            <person name="Ahren D."/>
            <person name="Au C.H."/>
            <person name="Birren B.W."/>
            <person name="Borodovsky M."/>
            <person name="Burns C."/>
            <person name="Canback B."/>
            <person name="Casselton L.A."/>
            <person name="Cheng C.K."/>
            <person name="Deng J."/>
            <person name="Dietrich F.S."/>
            <person name="Fargo D.C."/>
            <person name="Farman M.L."/>
            <person name="Gathman A.C."/>
            <person name="Goldberg J."/>
            <person name="Guigo R."/>
            <person name="Hoegger P.J."/>
            <person name="Hooker J.B."/>
            <person name="Huggins A."/>
            <person name="James T.Y."/>
            <person name="Kamada T."/>
            <person name="Kilaru S."/>
            <person name="Kodira C."/>
            <person name="Kues U."/>
            <person name="Kupfer D."/>
            <person name="Kwan H.S."/>
            <person name="Lomsadze A."/>
            <person name="Li W."/>
            <person name="Lilly W.W."/>
            <person name="Ma L.J."/>
            <person name="Mackey A.J."/>
            <person name="Manning G."/>
            <person name="Martin F."/>
            <person name="Muraguchi H."/>
            <person name="Natvig D.O."/>
            <person name="Palmerini H."/>
            <person name="Ramesh M.A."/>
            <person name="Rehmeyer C.J."/>
            <person name="Roe B.A."/>
            <person name="Shenoy N."/>
            <person name="Stanke M."/>
            <person name="Ter-Hovhannisyan V."/>
            <person name="Tunlid A."/>
            <person name="Velagapudi R."/>
            <person name="Vision T.J."/>
            <person name="Zeng Q."/>
            <person name="Zolan M.E."/>
            <person name="Pukkila P.J."/>
        </authorList>
    </citation>
    <scope>NUCLEOTIDE SEQUENCE [LARGE SCALE GENOMIC DNA]</scope>
    <source>
        <strain evidence="4">Okayama-7 / 130 / ATCC MYA-4618 / FGSC 9003</strain>
    </source>
</reference>
<dbReference type="EMBL" id="AACS02000007">
    <property type="protein sequence ID" value="EAU90420.1"/>
    <property type="molecule type" value="Genomic_DNA"/>
</dbReference>
<gene>
    <name evidence="3" type="ORF">CC1G_00804</name>
</gene>
<dbReference type="InParanoid" id="A8N8S9"/>
<dbReference type="eggNOG" id="KOG4173">
    <property type="taxonomic scope" value="Eukaryota"/>
</dbReference>
<evidence type="ECO:0000313" key="4">
    <source>
        <dbReference type="Proteomes" id="UP000001861"/>
    </source>
</evidence>
<organism evidence="3 4">
    <name type="scientific">Coprinopsis cinerea (strain Okayama-7 / 130 / ATCC MYA-4618 / FGSC 9003)</name>
    <name type="common">Inky cap fungus</name>
    <name type="synonym">Hormographiella aspergillata</name>
    <dbReference type="NCBI Taxonomy" id="240176"/>
    <lineage>
        <taxon>Eukaryota</taxon>
        <taxon>Fungi</taxon>
        <taxon>Dikarya</taxon>
        <taxon>Basidiomycota</taxon>
        <taxon>Agaricomycotina</taxon>
        <taxon>Agaricomycetes</taxon>
        <taxon>Agaricomycetidae</taxon>
        <taxon>Agaricales</taxon>
        <taxon>Agaricineae</taxon>
        <taxon>Psathyrellaceae</taxon>
        <taxon>Coprinopsis</taxon>
    </lineage>
</organism>
<name>A8N8S9_COPC7</name>
<feature type="domain" description="C2H2-type" evidence="2">
    <location>
        <begin position="62"/>
        <end position="85"/>
    </location>
</feature>
<evidence type="ECO:0000259" key="2">
    <source>
        <dbReference type="PROSITE" id="PS00028"/>
    </source>
</evidence>
<feature type="compositionally biased region" description="Acidic residues" evidence="1">
    <location>
        <begin position="154"/>
        <end position="173"/>
    </location>
</feature>
<comment type="caution">
    <text evidence="3">The sequence shown here is derived from an EMBL/GenBank/DDBJ whole genome shotgun (WGS) entry which is preliminary data.</text>
</comment>
<dbReference type="RefSeq" id="XP_001831257.1">
    <property type="nucleotide sequence ID" value="XM_001831205.1"/>
</dbReference>
<dbReference type="KEGG" id="cci:CC1G_00804"/>
<feature type="compositionally biased region" description="Polar residues" evidence="1">
    <location>
        <begin position="288"/>
        <end position="305"/>
    </location>
</feature>
<dbReference type="AlphaFoldDB" id="A8N8S9"/>
<evidence type="ECO:0000313" key="3">
    <source>
        <dbReference type="EMBL" id="EAU90420.1"/>
    </source>
</evidence>
<sequence>MHMCVNSLDVGAYFQKLVFWSCTKQRIMTPWQPFERIEERKSCVHSSLKPFYALTIGLQFACHLASCPRTFATPKARRLHLISSHGYPKEYFFAVTNKGVGGLLKKWGEGASMIRGKWKPRDGADKPTSRGSGKSYLSNKAMDVDPNTYRDTMDVDSDDSDDDDDDESSSEDETMTREKQPGSRMVLDPEATPRLPLASKPLPAGTPPTTSSPLQPVDPADALTSGFSSLSLVPPAVRFGRGGRNTGFAARIDKPTAPTPEQPLDAGTQMSSNHLAAAQRGRGGGKANTHNTSTAHEIAPVQSQAVPDRMRTRGRGRGIGRGRGY</sequence>
<dbReference type="InterPro" id="IPR013087">
    <property type="entry name" value="Znf_C2H2_type"/>
</dbReference>
<feature type="compositionally biased region" description="Basic and acidic residues" evidence="1">
    <location>
        <begin position="119"/>
        <end position="128"/>
    </location>
</feature>
<proteinExistence type="predicted"/>
<accession>A8N8S9</accession>